<dbReference type="UniPathway" id="UPA00193"/>
<dbReference type="InterPro" id="IPR020631">
    <property type="entry name" value="THF_DH/CycHdrlase_NAD-bd_dom"/>
</dbReference>
<comment type="pathway">
    <text evidence="1 12">One-carbon metabolism; tetrahydrofolate interconversion.</text>
</comment>
<evidence type="ECO:0000256" key="1">
    <source>
        <dbReference type="ARBA" id="ARBA00004777"/>
    </source>
</evidence>
<dbReference type="CDD" id="cd01080">
    <property type="entry name" value="NAD_bind_m-THF_DH_Cyclohyd"/>
    <property type="match status" value="1"/>
</dbReference>
<dbReference type="GO" id="GO:0035999">
    <property type="term" value="P:tetrahydrofolate interconversion"/>
    <property type="evidence" value="ECO:0007669"/>
    <property type="project" value="UniProtKB-UniRule"/>
</dbReference>
<dbReference type="Proteomes" id="UP000190235">
    <property type="component" value="Chromosome I"/>
</dbReference>
<dbReference type="Gene3D" id="3.40.50.720">
    <property type="entry name" value="NAD(P)-binding Rossmann-like Domain"/>
    <property type="match status" value="1"/>
</dbReference>
<keyword evidence="3 12" id="KW-0554">One-carbon metabolism</keyword>
<evidence type="ECO:0000259" key="14">
    <source>
        <dbReference type="Pfam" id="PF02882"/>
    </source>
</evidence>
<dbReference type="Gene3D" id="3.40.50.10860">
    <property type="entry name" value="Leucine Dehydrogenase, chain A, domain 1"/>
    <property type="match status" value="1"/>
</dbReference>
<sequence>MNILDGKKTSNDIKDEIAAEVEKIKNRGEKVPHLAAIIVGNDGASLTYVNAKVKSCKRVGFESSLYRLPNTVSELELLDKIEELNQNNDIDGFIVQLPLPPQIDTQKVLNAVDPDKDVDGFHPTNFGKMALDMTSFIPATPFGILELLERYDIPTKGKHTVVIGRSYIVGRPMSILMGRSGFPGNSTVTLTHEFTKNITQITSQADIIIIAVGIPDFLKAEMIKDDAVIIDVGITRVPNDEAEKGYVIKGDVDFENVSKRASYITPVPGGVGPMTVSMLLKNTLLATERHKKRVKENSKTRTA</sequence>
<dbReference type="InterPro" id="IPR020867">
    <property type="entry name" value="THF_DH/CycHdrlase_CS"/>
</dbReference>
<dbReference type="PANTHER" id="PTHR48099">
    <property type="entry name" value="C-1-TETRAHYDROFOLATE SYNTHASE, CYTOPLASMIC-RELATED"/>
    <property type="match status" value="1"/>
</dbReference>
<feature type="domain" description="Tetrahydrofolate dehydrogenase/cyclohydrolase catalytic" evidence="13">
    <location>
        <begin position="4"/>
        <end position="119"/>
    </location>
</feature>
<dbReference type="InterPro" id="IPR020630">
    <property type="entry name" value="THF_DH/CycHdrlase_cat_dom"/>
</dbReference>
<evidence type="ECO:0000256" key="5">
    <source>
        <dbReference type="ARBA" id="ARBA00022755"/>
    </source>
</evidence>
<evidence type="ECO:0000313" key="16">
    <source>
        <dbReference type="Proteomes" id="UP000190235"/>
    </source>
</evidence>
<evidence type="ECO:0000256" key="4">
    <source>
        <dbReference type="ARBA" id="ARBA00022605"/>
    </source>
</evidence>
<dbReference type="InterPro" id="IPR000672">
    <property type="entry name" value="THF_DH/CycHdrlase"/>
</dbReference>
<evidence type="ECO:0000259" key="13">
    <source>
        <dbReference type="Pfam" id="PF00763"/>
    </source>
</evidence>
<evidence type="ECO:0000256" key="9">
    <source>
        <dbReference type="ARBA" id="ARBA00023102"/>
    </source>
</evidence>
<dbReference type="EMBL" id="LT670848">
    <property type="protein sequence ID" value="SHM33993.1"/>
    <property type="molecule type" value="Genomic_DNA"/>
</dbReference>
<feature type="binding site" evidence="12">
    <location>
        <begin position="164"/>
        <end position="166"/>
    </location>
    <ligand>
        <name>NADP(+)</name>
        <dbReference type="ChEBI" id="CHEBI:58349"/>
    </ligand>
</feature>
<keyword evidence="9 12" id="KW-0368">Histidine biosynthesis</keyword>
<comment type="similarity">
    <text evidence="12">Belongs to the tetrahydrofolate dehydrogenase/cyclohydrolase family.</text>
</comment>
<dbReference type="GO" id="GO:0004477">
    <property type="term" value="F:methenyltetrahydrofolate cyclohydrolase activity"/>
    <property type="evidence" value="ECO:0007669"/>
    <property type="project" value="UniProtKB-UniRule"/>
</dbReference>
<dbReference type="GO" id="GO:0000105">
    <property type="term" value="P:L-histidine biosynthetic process"/>
    <property type="evidence" value="ECO:0007669"/>
    <property type="project" value="UniProtKB-KW"/>
</dbReference>
<protein>
    <recommendedName>
        <fullName evidence="12">Bifunctional protein FolD</fullName>
    </recommendedName>
    <domain>
        <recommendedName>
            <fullName evidence="12">Methylenetetrahydrofolate dehydrogenase</fullName>
            <ecNumber evidence="12">1.5.1.5</ecNumber>
        </recommendedName>
    </domain>
    <domain>
        <recommendedName>
            <fullName evidence="12">Methenyltetrahydrofolate cyclohydrolase</fullName>
            <ecNumber evidence="12">3.5.4.9</ecNumber>
        </recommendedName>
    </domain>
</protein>
<accession>A0A1M7I098</accession>
<evidence type="ECO:0000313" key="15">
    <source>
        <dbReference type="EMBL" id="SHM33993.1"/>
    </source>
</evidence>
<dbReference type="InterPro" id="IPR036291">
    <property type="entry name" value="NAD(P)-bd_dom_sf"/>
</dbReference>
<dbReference type="EC" id="3.5.4.9" evidence="12"/>
<comment type="subunit">
    <text evidence="2 12">Homodimer.</text>
</comment>
<evidence type="ECO:0000256" key="2">
    <source>
        <dbReference type="ARBA" id="ARBA00011738"/>
    </source>
</evidence>
<dbReference type="GO" id="GO:0006164">
    <property type="term" value="P:purine nucleotide biosynthetic process"/>
    <property type="evidence" value="ECO:0007669"/>
    <property type="project" value="UniProtKB-KW"/>
</dbReference>
<name>A0A1M7I098_9FLAO</name>
<keyword evidence="6 12" id="KW-0378">Hydrolase</keyword>
<dbReference type="PROSITE" id="PS00767">
    <property type="entry name" value="THF_DHG_CYH_2"/>
    <property type="match status" value="1"/>
</dbReference>
<dbReference type="PROSITE" id="PS00766">
    <property type="entry name" value="THF_DHG_CYH_1"/>
    <property type="match status" value="1"/>
</dbReference>
<comment type="catalytic activity">
    <reaction evidence="12">
        <text>(6R)-5,10-methenyltetrahydrofolate + H2O = (6R)-10-formyltetrahydrofolate + H(+)</text>
        <dbReference type="Rhea" id="RHEA:23700"/>
        <dbReference type="ChEBI" id="CHEBI:15377"/>
        <dbReference type="ChEBI" id="CHEBI:15378"/>
        <dbReference type="ChEBI" id="CHEBI:57455"/>
        <dbReference type="ChEBI" id="CHEBI:195366"/>
        <dbReference type="EC" id="3.5.4.9"/>
    </reaction>
</comment>
<evidence type="ECO:0000256" key="8">
    <source>
        <dbReference type="ARBA" id="ARBA00023002"/>
    </source>
</evidence>
<dbReference type="AlphaFoldDB" id="A0A1M7I098"/>
<gene>
    <name evidence="12" type="primary">folD</name>
    <name evidence="15" type="ORF">SAMN05878281_0349</name>
</gene>
<feature type="binding site" evidence="12">
    <location>
        <position position="234"/>
    </location>
    <ligand>
        <name>NADP(+)</name>
        <dbReference type="ChEBI" id="CHEBI:58349"/>
    </ligand>
</feature>
<evidence type="ECO:0000256" key="12">
    <source>
        <dbReference type="HAMAP-Rule" id="MF_01576"/>
    </source>
</evidence>
<comment type="caution">
    <text evidence="12">Lacks conserved residue(s) required for the propagation of feature annotation.</text>
</comment>
<keyword evidence="10 12" id="KW-0486">Methionine biosynthesis</keyword>
<dbReference type="FunFam" id="3.40.50.720:FF:000189">
    <property type="entry name" value="Bifunctional protein FolD"/>
    <property type="match status" value="1"/>
</dbReference>
<evidence type="ECO:0000256" key="7">
    <source>
        <dbReference type="ARBA" id="ARBA00022857"/>
    </source>
</evidence>
<dbReference type="SUPFAM" id="SSF53223">
    <property type="entry name" value="Aminoacid dehydrogenase-like, N-terminal domain"/>
    <property type="match status" value="1"/>
</dbReference>
<dbReference type="RefSeq" id="WP_079733698.1">
    <property type="nucleotide sequence ID" value="NZ_LT670848.1"/>
</dbReference>
<dbReference type="SUPFAM" id="SSF51735">
    <property type="entry name" value="NAD(P)-binding Rossmann-fold domains"/>
    <property type="match status" value="1"/>
</dbReference>
<dbReference type="GO" id="GO:0005829">
    <property type="term" value="C:cytosol"/>
    <property type="evidence" value="ECO:0007669"/>
    <property type="project" value="TreeGrafter"/>
</dbReference>
<keyword evidence="7 12" id="KW-0521">NADP</keyword>
<dbReference type="EC" id="1.5.1.5" evidence="12"/>
<dbReference type="PRINTS" id="PR00085">
    <property type="entry name" value="THFDHDRGNASE"/>
</dbReference>
<comment type="function">
    <text evidence="12">Catalyzes the oxidation of 5,10-methylenetetrahydrofolate to 5,10-methenyltetrahydrofolate and then the hydrolysis of 5,10-methenyltetrahydrofolate to 10-formyltetrahydrofolate.</text>
</comment>
<dbReference type="STRING" id="143223.SAMN05878281_0349"/>
<evidence type="ECO:0000256" key="11">
    <source>
        <dbReference type="ARBA" id="ARBA00023268"/>
    </source>
</evidence>
<feature type="domain" description="Tetrahydrofolate dehydrogenase/cyclohydrolase NAD(P)-binding" evidence="14">
    <location>
        <begin position="138"/>
        <end position="290"/>
    </location>
</feature>
<dbReference type="InterPro" id="IPR046346">
    <property type="entry name" value="Aminoacid_DH-like_N_sf"/>
</dbReference>
<proteinExistence type="inferred from homology"/>
<keyword evidence="16" id="KW-1185">Reference proteome</keyword>
<reference evidence="16" key="1">
    <citation type="submission" date="2016-11" db="EMBL/GenBank/DDBJ databases">
        <authorList>
            <person name="Varghese N."/>
            <person name="Submissions S."/>
        </authorList>
    </citation>
    <scope>NUCLEOTIDE SEQUENCE [LARGE SCALE GENOMIC DNA]</scope>
    <source>
        <strain evidence="16">ACAM 48</strain>
    </source>
</reference>
<keyword evidence="11 12" id="KW-0511">Multifunctional enzyme</keyword>
<keyword evidence="4 12" id="KW-0028">Amino-acid biosynthesis</keyword>
<evidence type="ECO:0000256" key="6">
    <source>
        <dbReference type="ARBA" id="ARBA00022801"/>
    </source>
</evidence>
<keyword evidence="5 12" id="KW-0658">Purine biosynthesis</keyword>
<dbReference type="HAMAP" id="MF_01576">
    <property type="entry name" value="THF_DHG_CYH"/>
    <property type="match status" value="1"/>
</dbReference>
<dbReference type="GO" id="GO:0004488">
    <property type="term" value="F:methylenetetrahydrofolate dehydrogenase (NADP+) activity"/>
    <property type="evidence" value="ECO:0007669"/>
    <property type="project" value="UniProtKB-UniRule"/>
</dbReference>
<dbReference type="Pfam" id="PF00763">
    <property type="entry name" value="THF_DHG_CYH"/>
    <property type="match status" value="1"/>
</dbReference>
<dbReference type="Pfam" id="PF02882">
    <property type="entry name" value="THF_DHG_CYH_C"/>
    <property type="match status" value="1"/>
</dbReference>
<dbReference type="GO" id="GO:0009086">
    <property type="term" value="P:methionine biosynthetic process"/>
    <property type="evidence" value="ECO:0007669"/>
    <property type="project" value="UniProtKB-KW"/>
</dbReference>
<evidence type="ECO:0000256" key="3">
    <source>
        <dbReference type="ARBA" id="ARBA00022563"/>
    </source>
</evidence>
<keyword evidence="8 12" id="KW-0560">Oxidoreductase</keyword>
<comment type="catalytic activity">
    <reaction evidence="12">
        <text>(6R)-5,10-methylene-5,6,7,8-tetrahydrofolate + NADP(+) = (6R)-5,10-methenyltetrahydrofolate + NADPH</text>
        <dbReference type="Rhea" id="RHEA:22812"/>
        <dbReference type="ChEBI" id="CHEBI:15636"/>
        <dbReference type="ChEBI" id="CHEBI:57455"/>
        <dbReference type="ChEBI" id="CHEBI:57783"/>
        <dbReference type="ChEBI" id="CHEBI:58349"/>
        <dbReference type="EC" id="1.5.1.5"/>
    </reaction>
</comment>
<dbReference type="OrthoDB" id="9803580at2"/>
<evidence type="ECO:0000256" key="10">
    <source>
        <dbReference type="ARBA" id="ARBA00023167"/>
    </source>
</evidence>
<dbReference type="FunFam" id="3.40.50.10860:FF:000005">
    <property type="entry name" value="C-1-tetrahydrofolate synthase, cytoplasmic, putative"/>
    <property type="match status" value="1"/>
</dbReference>
<organism evidence="15 16">
    <name type="scientific">Salegentibacter salegens</name>
    <dbReference type="NCBI Taxonomy" id="143223"/>
    <lineage>
        <taxon>Bacteria</taxon>
        <taxon>Pseudomonadati</taxon>
        <taxon>Bacteroidota</taxon>
        <taxon>Flavobacteriia</taxon>
        <taxon>Flavobacteriales</taxon>
        <taxon>Flavobacteriaceae</taxon>
        <taxon>Salegentibacter</taxon>
    </lineage>
</organism>
<dbReference type="PANTHER" id="PTHR48099:SF5">
    <property type="entry name" value="C-1-TETRAHYDROFOLATE SYNTHASE, CYTOPLASMIC"/>
    <property type="match status" value="1"/>
</dbReference>